<keyword evidence="2" id="KW-0472">Membrane</keyword>
<organism evidence="3 4">
    <name type="scientific">Tremella mesenterica</name>
    <name type="common">Jelly fungus</name>
    <dbReference type="NCBI Taxonomy" id="5217"/>
    <lineage>
        <taxon>Eukaryota</taxon>
        <taxon>Fungi</taxon>
        <taxon>Dikarya</taxon>
        <taxon>Basidiomycota</taxon>
        <taxon>Agaricomycotina</taxon>
        <taxon>Tremellomycetes</taxon>
        <taxon>Tremellales</taxon>
        <taxon>Tremellaceae</taxon>
        <taxon>Tremella</taxon>
    </lineage>
</organism>
<accession>A0A4Q1BV41</accession>
<dbReference type="AlphaFoldDB" id="A0A4Q1BV41"/>
<evidence type="ECO:0000313" key="3">
    <source>
        <dbReference type="EMBL" id="RXK42009.1"/>
    </source>
</evidence>
<dbReference type="InParanoid" id="A0A4Q1BV41"/>
<proteinExistence type="predicted"/>
<dbReference type="EMBL" id="SDIL01000004">
    <property type="protein sequence ID" value="RXK42009.1"/>
    <property type="molecule type" value="Genomic_DNA"/>
</dbReference>
<keyword evidence="2" id="KW-0812">Transmembrane</keyword>
<keyword evidence="2" id="KW-1133">Transmembrane helix</keyword>
<reference evidence="3 4" key="1">
    <citation type="submission" date="2016-06" db="EMBL/GenBank/DDBJ databases">
        <title>Evolution of pathogenesis and genome organization in the Tremellales.</title>
        <authorList>
            <person name="Cuomo C."/>
            <person name="Litvintseva A."/>
            <person name="Heitman J."/>
            <person name="Chen Y."/>
            <person name="Sun S."/>
            <person name="Springer D."/>
            <person name="Dromer F."/>
            <person name="Young S."/>
            <person name="Zeng Q."/>
            <person name="Chapman S."/>
            <person name="Gujja S."/>
            <person name="Saif S."/>
            <person name="Birren B."/>
        </authorList>
    </citation>
    <scope>NUCLEOTIDE SEQUENCE [LARGE SCALE GENOMIC DNA]</scope>
    <source>
        <strain evidence="3 4">ATCC 28783</strain>
    </source>
</reference>
<evidence type="ECO:0000256" key="1">
    <source>
        <dbReference type="SAM" id="MobiDB-lite"/>
    </source>
</evidence>
<sequence length="212" mass="21165">MDLAEESNCSYFCNGDDNQPCGGYAYMTLFELSSSSSSDQTSSSASSKKSTTTAAAAATTKAATTTSTSPTSSAGTTPGTSATTTSPGSSSNSASSTSSFALSYVVSNTIPSLNNYTSMPSTFVAASASNAQSDGSAAGSRVSTKSTNALPVIAATATAMGFVAAPTLRDAKQGIMFGYTLSSSSSTSFTTSSSTILSAIFFSLILPLLIPL</sequence>
<feature type="transmembrane region" description="Helical" evidence="2">
    <location>
        <begin position="189"/>
        <end position="210"/>
    </location>
</feature>
<keyword evidence="4" id="KW-1185">Reference proteome</keyword>
<evidence type="ECO:0000256" key="2">
    <source>
        <dbReference type="SAM" id="Phobius"/>
    </source>
</evidence>
<feature type="region of interest" description="Disordered" evidence="1">
    <location>
        <begin position="35"/>
        <end position="94"/>
    </location>
</feature>
<comment type="caution">
    <text evidence="3">The sequence shown here is derived from an EMBL/GenBank/DDBJ whole genome shotgun (WGS) entry which is preliminary data.</text>
</comment>
<name>A0A4Q1BV41_TREME</name>
<feature type="transmembrane region" description="Helical" evidence="2">
    <location>
        <begin position="149"/>
        <end position="168"/>
    </location>
</feature>
<dbReference type="Proteomes" id="UP000289152">
    <property type="component" value="Unassembled WGS sequence"/>
</dbReference>
<evidence type="ECO:0008006" key="5">
    <source>
        <dbReference type="Google" id="ProtNLM"/>
    </source>
</evidence>
<evidence type="ECO:0000313" key="4">
    <source>
        <dbReference type="Proteomes" id="UP000289152"/>
    </source>
</evidence>
<gene>
    <name evidence="3" type="ORF">M231_00730</name>
</gene>
<dbReference type="VEuPathDB" id="FungiDB:TREMEDRAFT_61908"/>
<protein>
    <recommendedName>
        <fullName evidence="5">WSC domain-containing protein</fullName>
    </recommendedName>
</protein>